<dbReference type="Pfam" id="PF02037">
    <property type="entry name" value="SAP"/>
    <property type="match status" value="1"/>
</dbReference>
<dbReference type="Proteomes" id="UP000236333">
    <property type="component" value="Unassembled WGS sequence"/>
</dbReference>
<evidence type="ECO:0000259" key="1">
    <source>
        <dbReference type="PROSITE" id="PS50800"/>
    </source>
</evidence>
<dbReference type="EMBL" id="PGGS01000262">
    <property type="protein sequence ID" value="PNH06049.1"/>
    <property type="molecule type" value="Genomic_DNA"/>
</dbReference>
<keyword evidence="3" id="KW-1185">Reference proteome</keyword>
<keyword evidence="2" id="KW-0347">Helicase</keyword>
<evidence type="ECO:0000313" key="2">
    <source>
        <dbReference type="EMBL" id="PNH06049.1"/>
    </source>
</evidence>
<dbReference type="Gene3D" id="1.10.720.30">
    <property type="entry name" value="SAP domain"/>
    <property type="match status" value="1"/>
</dbReference>
<name>A0A2J8A0K4_9CHLO</name>
<evidence type="ECO:0000313" key="3">
    <source>
        <dbReference type="Proteomes" id="UP000236333"/>
    </source>
</evidence>
<keyword evidence="2" id="KW-0378">Hydrolase</keyword>
<dbReference type="PROSITE" id="PS50800">
    <property type="entry name" value="SAP"/>
    <property type="match status" value="1"/>
</dbReference>
<dbReference type="SMART" id="SM00513">
    <property type="entry name" value="SAP"/>
    <property type="match status" value="1"/>
</dbReference>
<dbReference type="AlphaFoldDB" id="A0A2J8A0K4"/>
<gene>
    <name evidence="2" type="ORF">TSOC_007648</name>
</gene>
<keyword evidence="2" id="KW-0547">Nucleotide-binding</keyword>
<protein>
    <submittedName>
        <fullName evidence="2">ATP-dependent DNA helicase 2 subunit KU70</fullName>
    </submittedName>
</protein>
<proteinExistence type="predicted"/>
<dbReference type="SUPFAM" id="SSF68906">
    <property type="entry name" value="SAP domain"/>
    <property type="match status" value="1"/>
</dbReference>
<comment type="caution">
    <text evidence="2">The sequence shown here is derived from an EMBL/GenBank/DDBJ whole genome shotgun (WGS) entry which is preliminary data.</text>
</comment>
<dbReference type="InterPro" id="IPR036361">
    <property type="entry name" value="SAP_dom_sf"/>
</dbReference>
<organism evidence="2 3">
    <name type="scientific">Tetrabaena socialis</name>
    <dbReference type="NCBI Taxonomy" id="47790"/>
    <lineage>
        <taxon>Eukaryota</taxon>
        <taxon>Viridiplantae</taxon>
        <taxon>Chlorophyta</taxon>
        <taxon>core chlorophytes</taxon>
        <taxon>Chlorophyceae</taxon>
        <taxon>CS clade</taxon>
        <taxon>Chlamydomonadales</taxon>
        <taxon>Tetrabaenaceae</taxon>
        <taxon>Tetrabaena</taxon>
    </lineage>
</organism>
<reference evidence="2 3" key="1">
    <citation type="journal article" date="2017" name="Mol. Biol. Evol.">
        <title>The 4-celled Tetrabaena socialis nuclear genome reveals the essential components for genetic control of cell number at the origin of multicellularity in the volvocine lineage.</title>
        <authorList>
            <person name="Featherston J."/>
            <person name="Arakaki Y."/>
            <person name="Hanschen E.R."/>
            <person name="Ferris P.J."/>
            <person name="Michod R.E."/>
            <person name="Olson B.J.S.C."/>
            <person name="Nozaki H."/>
            <person name="Durand P.M."/>
        </authorList>
    </citation>
    <scope>NUCLEOTIDE SEQUENCE [LARGE SCALE GENOMIC DNA]</scope>
    <source>
        <strain evidence="2 3">NIES-571</strain>
    </source>
</reference>
<accession>A0A2J8A0K4</accession>
<dbReference type="InterPro" id="IPR003034">
    <property type="entry name" value="SAP_dom"/>
</dbReference>
<dbReference type="GO" id="GO:0004386">
    <property type="term" value="F:helicase activity"/>
    <property type="evidence" value="ECO:0007669"/>
    <property type="project" value="UniProtKB-KW"/>
</dbReference>
<sequence>MPEVAHERHEQHGAVLVAHVHHVLAAQRAAQWCTVADASALQATSTLAVVPGKREKVSAASTARSIDWDPLARAGNLSTLTIDQLKVYLKRHQLKLSGKKQELVERVLDHMGLKE</sequence>
<keyword evidence="2" id="KW-0067">ATP-binding</keyword>
<dbReference type="OrthoDB" id="3249161at2759"/>
<feature type="domain" description="SAP" evidence="1">
    <location>
        <begin position="77"/>
        <end position="111"/>
    </location>
</feature>